<protein>
    <submittedName>
        <fullName evidence="1">Uncharacterized protein</fullName>
    </submittedName>
</protein>
<dbReference type="EMBL" id="CP155447">
    <property type="protein sequence ID" value="XBH00951.1"/>
    <property type="molecule type" value="Genomic_DNA"/>
</dbReference>
<reference evidence="1" key="1">
    <citation type="submission" date="2024-05" db="EMBL/GenBank/DDBJ databases">
        <title>Planctomycetes of the genus Singulisphaera possess chitinolytic capabilities.</title>
        <authorList>
            <person name="Ivanova A."/>
        </authorList>
    </citation>
    <scope>NUCLEOTIDE SEQUENCE</scope>
    <source>
        <strain evidence="1">Ch08T</strain>
    </source>
</reference>
<dbReference type="AlphaFoldDB" id="A0AAU7C6S2"/>
<sequence>MAMTNDRERNTTWSYLVEFLTDHRSPWDRGVLDAHWDTAAPTSYIRASLNLAKKKRRRFFALLSSWRRHYLNGLIWGYEKELERRVRVDEA</sequence>
<organism evidence="1">
    <name type="scientific">Singulisphaera sp. Ch08</name>
    <dbReference type="NCBI Taxonomy" id="3120278"/>
    <lineage>
        <taxon>Bacteria</taxon>
        <taxon>Pseudomonadati</taxon>
        <taxon>Planctomycetota</taxon>
        <taxon>Planctomycetia</taxon>
        <taxon>Isosphaerales</taxon>
        <taxon>Isosphaeraceae</taxon>
        <taxon>Singulisphaera</taxon>
    </lineage>
</organism>
<dbReference type="RefSeq" id="WP_406693633.1">
    <property type="nucleotide sequence ID" value="NZ_CP155447.1"/>
</dbReference>
<gene>
    <name evidence="1" type="ORF">V5E97_21620</name>
</gene>
<accession>A0AAU7C6S2</accession>
<proteinExistence type="predicted"/>
<evidence type="ECO:0000313" key="1">
    <source>
        <dbReference type="EMBL" id="XBH00951.1"/>
    </source>
</evidence>
<name>A0AAU7C6S2_9BACT</name>